<accession>A0AAD5UQB9</accession>
<dbReference type="Proteomes" id="UP001210925">
    <property type="component" value="Unassembled WGS sequence"/>
</dbReference>
<name>A0AAD5UQB9_9FUNG</name>
<dbReference type="EMBL" id="JADGKB010000005">
    <property type="protein sequence ID" value="KAJ3261495.1"/>
    <property type="molecule type" value="Genomic_DNA"/>
</dbReference>
<sequence length="187" mass="21427">MQIDTGLDDIQSYNKWRNTLYGVYGSAALFISFPIVLTFGNVVMKKLNEKVGEKVERNSVTRPSSVLRTQTLTNQSIRTKVSVGRKSVAKKGAANSKMRALAYLIQSTAYWLYMLLGIMMYCYLIIYTYFSNNSSVLLVAKILCDFYFWSNSSYVLKYFFTRVWNMDDANTVEASRNSDQSHNADKK</sequence>
<evidence type="ECO:0000256" key="1">
    <source>
        <dbReference type="SAM" id="Phobius"/>
    </source>
</evidence>
<feature type="transmembrane region" description="Helical" evidence="1">
    <location>
        <begin position="108"/>
        <end position="130"/>
    </location>
</feature>
<comment type="caution">
    <text evidence="2">The sequence shown here is derived from an EMBL/GenBank/DDBJ whole genome shotgun (WGS) entry which is preliminary data.</text>
</comment>
<feature type="transmembrane region" description="Helical" evidence="1">
    <location>
        <begin position="136"/>
        <end position="156"/>
    </location>
</feature>
<feature type="transmembrane region" description="Helical" evidence="1">
    <location>
        <begin position="20"/>
        <end position="44"/>
    </location>
</feature>
<dbReference type="AlphaFoldDB" id="A0AAD5UQB9"/>
<keyword evidence="1" id="KW-1133">Transmembrane helix</keyword>
<organism evidence="2 3">
    <name type="scientific">Boothiomyces macroporosus</name>
    <dbReference type="NCBI Taxonomy" id="261099"/>
    <lineage>
        <taxon>Eukaryota</taxon>
        <taxon>Fungi</taxon>
        <taxon>Fungi incertae sedis</taxon>
        <taxon>Chytridiomycota</taxon>
        <taxon>Chytridiomycota incertae sedis</taxon>
        <taxon>Chytridiomycetes</taxon>
        <taxon>Rhizophydiales</taxon>
        <taxon>Terramycetaceae</taxon>
        <taxon>Boothiomyces</taxon>
    </lineage>
</organism>
<protein>
    <submittedName>
        <fullName evidence="2">Uncharacterized protein</fullName>
    </submittedName>
</protein>
<keyword evidence="1" id="KW-0472">Membrane</keyword>
<keyword evidence="3" id="KW-1185">Reference proteome</keyword>
<proteinExistence type="predicted"/>
<reference evidence="2" key="1">
    <citation type="submission" date="2020-05" db="EMBL/GenBank/DDBJ databases">
        <title>Phylogenomic resolution of chytrid fungi.</title>
        <authorList>
            <person name="Stajich J.E."/>
            <person name="Amses K."/>
            <person name="Simmons R."/>
            <person name="Seto K."/>
            <person name="Myers J."/>
            <person name="Bonds A."/>
            <person name="Quandt C.A."/>
            <person name="Barry K."/>
            <person name="Liu P."/>
            <person name="Grigoriev I."/>
            <person name="Longcore J.E."/>
            <person name="James T.Y."/>
        </authorList>
    </citation>
    <scope>NUCLEOTIDE SEQUENCE</scope>
    <source>
        <strain evidence="2">PLAUS21</strain>
    </source>
</reference>
<evidence type="ECO:0000313" key="2">
    <source>
        <dbReference type="EMBL" id="KAJ3261495.1"/>
    </source>
</evidence>
<keyword evidence="1" id="KW-0812">Transmembrane</keyword>
<gene>
    <name evidence="2" type="ORF">HK103_005330</name>
</gene>
<evidence type="ECO:0000313" key="3">
    <source>
        <dbReference type="Proteomes" id="UP001210925"/>
    </source>
</evidence>